<dbReference type="Proteomes" id="UP000515158">
    <property type="component" value="Unplaced"/>
</dbReference>
<evidence type="ECO:0000313" key="2">
    <source>
        <dbReference type="Proteomes" id="UP000515158"/>
    </source>
</evidence>
<reference evidence="3" key="1">
    <citation type="submission" date="2025-08" db="UniProtKB">
        <authorList>
            <consortium name="RefSeq"/>
        </authorList>
    </citation>
    <scope>IDENTIFICATION</scope>
    <source>
        <tissue evidence="3">Total insect</tissue>
    </source>
</reference>
<dbReference type="KEGG" id="tpal:117644209"/>
<protein>
    <submittedName>
        <fullName evidence="3">Uncharacterized protein LOC117644209</fullName>
    </submittedName>
</protein>
<dbReference type="OrthoDB" id="8196283at2759"/>
<feature type="domain" description="DUF6570" evidence="1">
    <location>
        <begin position="61"/>
        <end position="172"/>
    </location>
</feature>
<dbReference type="InParanoid" id="A0A6P8YQX3"/>
<keyword evidence="2" id="KW-1185">Reference proteome</keyword>
<dbReference type="GeneID" id="117644209"/>
<organism evidence="3">
    <name type="scientific">Thrips palmi</name>
    <name type="common">Melon thrips</name>
    <dbReference type="NCBI Taxonomy" id="161013"/>
    <lineage>
        <taxon>Eukaryota</taxon>
        <taxon>Metazoa</taxon>
        <taxon>Ecdysozoa</taxon>
        <taxon>Arthropoda</taxon>
        <taxon>Hexapoda</taxon>
        <taxon>Insecta</taxon>
        <taxon>Pterygota</taxon>
        <taxon>Neoptera</taxon>
        <taxon>Paraneoptera</taxon>
        <taxon>Thysanoptera</taxon>
        <taxon>Terebrantia</taxon>
        <taxon>Thripoidea</taxon>
        <taxon>Thripidae</taxon>
        <taxon>Thrips</taxon>
    </lineage>
</organism>
<dbReference type="InterPro" id="IPR046700">
    <property type="entry name" value="DUF6570"/>
</dbReference>
<gene>
    <name evidence="3" type="primary">LOC117644209</name>
</gene>
<dbReference type="AlphaFoldDB" id="A0A6P8YQX3"/>
<evidence type="ECO:0000259" key="1">
    <source>
        <dbReference type="Pfam" id="PF20209"/>
    </source>
</evidence>
<evidence type="ECO:0000313" key="3">
    <source>
        <dbReference type="RefSeq" id="XP_034239366.1"/>
    </source>
</evidence>
<dbReference type="RefSeq" id="XP_034239366.1">
    <property type="nucleotide sequence ID" value="XM_034383475.1"/>
</dbReference>
<dbReference type="Pfam" id="PF20209">
    <property type="entry name" value="DUF6570"/>
    <property type="match status" value="1"/>
</dbReference>
<proteinExistence type="predicted"/>
<accession>A0A6P8YQX3</accession>
<sequence>MSQRGFKYNSSIDTIQFNFCIYQSTIHWKTCELCNQKVLTDLYSKKKCHTCNIFRKGTEYNPGVVPDCLKILTYVERQLIARIHPVVSLYKIQNCQYGYKGNIINFPQNVQEIADILPHKIEDLNNIITIRLDNSNSHQDFQVRRSEVHNALLWLKKNNPFYKDIEISEANLKLLPENKNMYRNMKGYNVNQNIPDSFDSECESSSNESDFEDMYSQTRDDEELGIVVTDIPNITDYSQTEKIENSLAKNIHPFPTIGKYPINEFESPGYFTNAFPTLFPHGLGDITTFDSQRKVKMTDYVKYLMNFEDGRFAKDERFRYFLIRVGRKSQNKKAYGFVCS</sequence>
<name>A0A6P8YQX3_THRPL</name>